<reference evidence="2 3" key="1">
    <citation type="submission" date="2019-05" db="EMBL/GenBank/DDBJ databases">
        <title>Another draft genome of Portunus trituberculatus and its Hox gene families provides insights of decapod evolution.</title>
        <authorList>
            <person name="Jeong J.-H."/>
            <person name="Song I."/>
            <person name="Kim S."/>
            <person name="Choi T."/>
            <person name="Kim D."/>
            <person name="Ryu S."/>
            <person name="Kim W."/>
        </authorList>
    </citation>
    <scope>NUCLEOTIDE SEQUENCE [LARGE SCALE GENOMIC DNA]</scope>
    <source>
        <tissue evidence="2">Muscle</tissue>
    </source>
</reference>
<comment type="caution">
    <text evidence="2">The sequence shown here is derived from an EMBL/GenBank/DDBJ whole genome shotgun (WGS) entry which is preliminary data.</text>
</comment>
<dbReference type="EMBL" id="VSRR010001285">
    <property type="protein sequence ID" value="MPC24067.1"/>
    <property type="molecule type" value="Genomic_DNA"/>
</dbReference>
<feature type="region of interest" description="Disordered" evidence="1">
    <location>
        <begin position="1"/>
        <end position="24"/>
    </location>
</feature>
<sequence length="59" mass="6722">MSAPKDSGALRESERSASPQGASKLTKEDIERVFALYDRVSRRRCRRRLLQLVALSMMP</sequence>
<dbReference type="Proteomes" id="UP000324222">
    <property type="component" value="Unassembled WGS sequence"/>
</dbReference>
<evidence type="ECO:0000256" key="1">
    <source>
        <dbReference type="SAM" id="MobiDB-lite"/>
    </source>
</evidence>
<evidence type="ECO:0000313" key="3">
    <source>
        <dbReference type="Proteomes" id="UP000324222"/>
    </source>
</evidence>
<name>A0A5B7DSD1_PORTR</name>
<protein>
    <submittedName>
        <fullName evidence="2">Uncharacterized protein</fullName>
    </submittedName>
</protein>
<accession>A0A5B7DSD1</accession>
<gene>
    <name evidence="2" type="ORF">E2C01_017139</name>
</gene>
<proteinExistence type="predicted"/>
<keyword evidence="3" id="KW-1185">Reference proteome</keyword>
<organism evidence="2 3">
    <name type="scientific">Portunus trituberculatus</name>
    <name type="common">Swimming crab</name>
    <name type="synonym">Neptunus trituberculatus</name>
    <dbReference type="NCBI Taxonomy" id="210409"/>
    <lineage>
        <taxon>Eukaryota</taxon>
        <taxon>Metazoa</taxon>
        <taxon>Ecdysozoa</taxon>
        <taxon>Arthropoda</taxon>
        <taxon>Crustacea</taxon>
        <taxon>Multicrustacea</taxon>
        <taxon>Malacostraca</taxon>
        <taxon>Eumalacostraca</taxon>
        <taxon>Eucarida</taxon>
        <taxon>Decapoda</taxon>
        <taxon>Pleocyemata</taxon>
        <taxon>Brachyura</taxon>
        <taxon>Eubrachyura</taxon>
        <taxon>Portunoidea</taxon>
        <taxon>Portunidae</taxon>
        <taxon>Portuninae</taxon>
        <taxon>Portunus</taxon>
    </lineage>
</organism>
<dbReference type="AlphaFoldDB" id="A0A5B7DSD1"/>
<evidence type="ECO:0000313" key="2">
    <source>
        <dbReference type="EMBL" id="MPC24067.1"/>
    </source>
</evidence>